<dbReference type="InterPro" id="IPR016162">
    <property type="entry name" value="Ald_DH_N"/>
</dbReference>
<dbReference type="FunFam" id="3.40.309.10:FF:000005">
    <property type="entry name" value="1-pyrroline-5-carboxylate dehydrogenase 1"/>
    <property type="match status" value="1"/>
</dbReference>
<organism evidence="12 13">
    <name type="scientific">Neolecta irregularis (strain DAH-3)</name>
    <dbReference type="NCBI Taxonomy" id="1198029"/>
    <lineage>
        <taxon>Eukaryota</taxon>
        <taxon>Fungi</taxon>
        <taxon>Dikarya</taxon>
        <taxon>Ascomycota</taxon>
        <taxon>Taphrinomycotina</taxon>
        <taxon>Neolectales</taxon>
        <taxon>Neolectaceae</taxon>
        <taxon>Neolecta</taxon>
    </lineage>
</organism>
<protein>
    <recommendedName>
        <fullName evidence="9 10">Multifunctional fusion protein</fullName>
    </recommendedName>
    <domain>
        <recommendedName>
            <fullName evidence="10">Delta-1-pyrroline-5-carboxylate dehydrogenase</fullName>
            <shortName evidence="10">P5C dehydrogenase</shortName>
        </recommendedName>
        <alternativeName>
            <fullName evidence="9">L-glutamate gamma-semialdehyde dehydrogenase</fullName>
        </alternativeName>
    </domain>
    <domain>
        <recommendedName>
            <fullName evidence="9">L-glutamate gamma-semialdehyde dehydrogenase</fullName>
            <ecNumber evidence="9">1.2.1.88</ecNumber>
        </recommendedName>
    </domain>
</protein>
<evidence type="ECO:0000256" key="7">
    <source>
        <dbReference type="PROSITE-ProRule" id="PRU10007"/>
    </source>
</evidence>
<evidence type="ECO:0000256" key="8">
    <source>
        <dbReference type="RuleBase" id="RU003345"/>
    </source>
</evidence>
<dbReference type="AlphaFoldDB" id="A0A1U7LGY8"/>
<dbReference type="InterPro" id="IPR050485">
    <property type="entry name" value="Proline_metab_enzyme"/>
</dbReference>
<dbReference type="GO" id="GO:0006537">
    <property type="term" value="P:glutamate biosynthetic process"/>
    <property type="evidence" value="ECO:0007669"/>
    <property type="project" value="EnsemblFungi"/>
</dbReference>
<dbReference type="InterPro" id="IPR029510">
    <property type="entry name" value="Ald_DH_CS_GLU"/>
</dbReference>
<keyword evidence="3 8" id="KW-0560">Oxidoreductase</keyword>
<dbReference type="OMA" id="WNRFDHR"/>
<evidence type="ECO:0000256" key="10">
    <source>
        <dbReference type="RuleBase" id="RU366030"/>
    </source>
</evidence>
<dbReference type="PROSITE" id="PS00687">
    <property type="entry name" value="ALDEHYDE_DEHYDR_GLU"/>
    <property type="match status" value="1"/>
</dbReference>
<evidence type="ECO:0000256" key="5">
    <source>
        <dbReference type="ARBA" id="ARBA00023062"/>
    </source>
</evidence>
<feature type="active site" evidence="7">
    <location>
        <position position="295"/>
    </location>
</feature>
<evidence type="ECO:0000256" key="6">
    <source>
        <dbReference type="ARBA" id="ARBA00048142"/>
    </source>
</evidence>
<dbReference type="InterPro" id="IPR016160">
    <property type="entry name" value="Ald_DH_CS_CYS"/>
</dbReference>
<dbReference type="InterPro" id="IPR005931">
    <property type="entry name" value="P5CDH/ALDH4A1"/>
</dbReference>
<comment type="similarity">
    <text evidence="2 8">Belongs to the aldehyde dehydrogenase family.</text>
</comment>
<dbReference type="InterPro" id="IPR016163">
    <property type="entry name" value="Ald_DH_C"/>
</dbReference>
<dbReference type="InterPro" id="IPR016161">
    <property type="entry name" value="Ald_DH/histidinol_DH"/>
</dbReference>
<dbReference type="PANTHER" id="PTHR42862:SF1">
    <property type="entry name" value="DELTA-1-PYRROLINE-5-CARBOXYLATE DEHYDROGENASE 2, ISOFORM A-RELATED"/>
    <property type="match status" value="1"/>
</dbReference>
<dbReference type="Proteomes" id="UP000186594">
    <property type="component" value="Unassembled WGS sequence"/>
</dbReference>
<proteinExistence type="inferred from homology"/>
<keyword evidence="5 9" id="KW-0642">Proline metabolism</keyword>
<dbReference type="NCBIfam" id="TIGR01236">
    <property type="entry name" value="D1pyr5carbox1"/>
    <property type="match status" value="1"/>
</dbReference>
<comment type="catalytic activity">
    <reaction evidence="6 9">
        <text>L-glutamate 5-semialdehyde + NAD(+) + H2O = L-glutamate + NADH + 2 H(+)</text>
        <dbReference type="Rhea" id="RHEA:30235"/>
        <dbReference type="ChEBI" id="CHEBI:15377"/>
        <dbReference type="ChEBI" id="CHEBI:15378"/>
        <dbReference type="ChEBI" id="CHEBI:29985"/>
        <dbReference type="ChEBI" id="CHEBI:57540"/>
        <dbReference type="ChEBI" id="CHEBI:57945"/>
        <dbReference type="ChEBI" id="CHEBI:58066"/>
        <dbReference type="EC" id="1.2.1.88"/>
    </reaction>
</comment>
<dbReference type="Gene3D" id="3.40.309.10">
    <property type="entry name" value="Aldehyde Dehydrogenase, Chain A, domain 2"/>
    <property type="match status" value="1"/>
</dbReference>
<dbReference type="GO" id="GO:0010133">
    <property type="term" value="P:L-proline catabolic process to L-glutamate"/>
    <property type="evidence" value="ECO:0007669"/>
    <property type="project" value="UniProtKB-UniRule"/>
</dbReference>
<dbReference type="STRING" id="1198029.A0A1U7LGY8"/>
<dbReference type="UniPathway" id="UPA00261">
    <property type="reaction ID" value="UER00374"/>
</dbReference>
<sequence>MASLAAYQLPEVDNEPNKHFLPASAERVTLATALAKLASNIPHVPLVINGEEVKGTTEAAQKNPANHAQTVCTYALASMDLVRAAIKGALEAKNDWEKMPFHARAAIFLKAADLVSTKYRMDIIAATMLGQGKNAWQGEIDAAAELIDFLRFNCKYAQELYATQPPMNSTGIWNRSEYRPLEGFIYAVSPFNFTAIGGNLSCAPALLGNVVIWKPSPSAVLSNYLVHKILMEAGLPRGVIQFLPGDAQSITNEVLRSPDFVGLHFTGSTNIFKMLWKKIAANIDLYKSYPRIVGETGGKDFHLIDSSADVTNAVVATVRGAFEYQGQKCSACSRVYVPETLWPKFSKLLKEETEKLQVGNPCDWVTFVGPVIHESAFDKLSTVIDNGKLDPELELITGGKHDKSKGYFIHPTVFKVNNIHHRMLQEEYFGPVLGVYVYPDPDIDTVLAHIDQESKYALTGSVFAQDRAAIEKISAKLRYAAGNFYINDKCTGAVVGQQPFGGARASGTNDKAGSAGLLSRFVSVRSIKENFIYAENVRYPSNEL</sequence>
<name>A0A1U7LGY8_NEOID</name>
<keyword evidence="13" id="KW-1185">Reference proteome</keyword>
<evidence type="ECO:0000256" key="3">
    <source>
        <dbReference type="ARBA" id="ARBA00023002"/>
    </source>
</evidence>
<feature type="domain" description="Aldehyde dehydrogenase" evidence="11">
    <location>
        <begin position="58"/>
        <end position="517"/>
    </location>
</feature>
<accession>A0A1U7LGY8</accession>
<dbReference type="EC" id="1.2.1.88" evidence="9"/>
<dbReference type="EMBL" id="LXFE01004155">
    <property type="protein sequence ID" value="OLL21909.1"/>
    <property type="molecule type" value="Genomic_DNA"/>
</dbReference>
<dbReference type="PROSITE" id="PS00070">
    <property type="entry name" value="ALDEHYDE_DEHYDR_CYS"/>
    <property type="match status" value="1"/>
</dbReference>
<evidence type="ECO:0000256" key="1">
    <source>
        <dbReference type="ARBA" id="ARBA00004786"/>
    </source>
</evidence>
<dbReference type="OrthoDB" id="5322683at2759"/>
<dbReference type="InterPro" id="IPR015590">
    <property type="entry name" value="Aldehyde_DH_dom"/>
</dbReference>
<evidence type="ECO:0000256" key="4">
    <source>
        <dbReference type="ARBA" id="ARBA00023027"/>
    </source>
</evidence>
<dbReference type="SUPFAM" id="SSF53720">
    <property type="entry name" value="ALDH-like"/>
    <property type="match status" value="1"/>
</dbReference>
<dbReference type="GO" id="GO:0005759">
    <property type="term" value="C:mitochondrial matrix"/>
    <property type="evidence" value="ECO:0007669"/>
    <property type="project" value="EnsemblFungi"/>
</dbReference>
<evidence type="ECO:0000313" key="13">
    <source>
        <dbReference type="Proteomes" id="UP000186594"/>
    </source>
</evidence>
<dbReference type="Pfam" id="PF00171">
    <property type="entry name" value="Aldedh"/>
    <property type="match status" value="1"/>
</dbReference>
<comment type="pathway">
    <text evidence="1 9">Amino-acid degradation; L-proline degradation into L-glutamate; L-glutamate from L-proline: step 2/2.</text>
</comment>
<keyword evidence="4 9" id="KW-0520">NAD</keyword>
<evidence type="ECO:0000313" key="12">
    <source>
        <dbReference type="EMBL" id="OLL21909.1"/>
    </source>
</evidence>
<dbReference type="FunFam" id="3.40.605.10:FF:000006">
    <property type="entry name" value="1-pyrroline-5-carboxylate dehydrogenase"/>
    <property type="match status" value="1"/>
</dbReference>
<dbReference type="PANTHER" id="PTHR42862">
    <property type="entry name" value="DELTA-1-PYRROLINE-5-CARBOXYLATE DEHYDROGENASE 1, ISOFORM A-RELATED"/>
    <property type="match status" value="1"/>
</dbReference>
<evidence type="ECO:0000256" key="2">
    <source>
        <dbReference type="ARBA" id="ARBA00009986"/>
    </source>
</evidence>
<evidence type="ECO:0000256" key="9">
    <source>
        <dbReference type="RuleBase" id="RU366016"/>
    </source>
</evidence>
<dbReference type="Gene3D" id="3.40.605.10">
    <property type="entry name" value="Aldehyde Dehydrogenase, Chain A, domain 1"/>
    <property type="match status" value="1"/>
</dbReference>
<dbReference type="GO" id="GO:0003842">
    <property type="term" value="F:L-glutamate gamma-semialdehyde dehydrogenase activity"/>
    <property type="evidence" value="ECO:0007669"/>
    <property type="project" value="UniProtKB-UniRule"/>
</dbReference>
<reference evidence="12 13" key="1">
    <citation type="submission" date="2016-04" db="EMBL/GenBank/DDBJ databases">
        <title>Evolutionary innovation and constraint leading to complex multicellularity in the Ascomycota.</title>
        <authorList>
            <person name="Cisse O."/>
            <person name="Nguyen A."/>
            <person name="Hewitt D.A."/>
            <person name="Jedd G."/>
            <person name="Stajich J.E."/>
        </authorList>
    </citation>
    <scope>NUCLEOTIDE SEQUENCE [LARGE SCALE GENOMIC DNA]</scope>
    <source>
        <strain evidence="12 13">DAH-3</strain>
    </source>
</reference>
<dbReference type="CDD" id="cd07123">
    <property type="entry name" value="ALDH_F4-17_P5CDH"/>
    <property type="match status" value="1"/>
</dbReference>
<comment type="caution">
    <text evidence="12">The sequence shown here is derived from an EMBL/GenBank/DDBJ whole genome shotgun (WGS) entry which is preliminary data.</text>
</comment>
<evidence type="ECO:0000259" key="11">
    <source>
        <dbReference type="Pfam" id="PF00171"/>
    </source>
</evidence>
<gene>
    <name evidence="12" type="ORF">NEOLI_002187</name>
</gene>